<dbReference type="EMBL" id="JAXOVC010000001">
    <property type="protein sequence ID" value="KAK4506919.1"/>
    <property type="molecule type" value="Genomic_DNA"/>
</dbReference>
<evidence type="ECO:0000256" key="1">
    <source>
        <dbReference type="ARBA" id="ARBA00004123"/>
    </source>
</evidence>
<evidence type="ECO:0000256" key="4">
    <source>
        <dbReference type="ARBA" id="ARBA00022835"/>
    </source>
</evidence>
<dbReference type="Gene3D" id="3.30.230.70">
    <property type="entry name" value="GHMP Kinase, N-terminal domain"/>
    <property type="match status" value="1"/>
</dbReference>
<feature type="region of interest" description="Disordered" evidence="6">
    <location>
        <begin position="226"/>
        <end position="267"/>
    </location>
</feature>
<feature type="domain" description="Exoribonuclease phosphorolytic" evidence="7">
    <location>
        <begin position="10"/>
        <end position="129"/>
    </location>
</feature>
<comment type="caution">
    <text evidence="8">The sequence shown here is derived from an EMBL/GenBank/DDBJ whole genome shotgun (WGS) entry which is preliminary data.</text>
</comment>
<dbReference type="InterPro" id="IPR027408">
    <property type="entry name" value="PNPase/RNase_PH_dom_sf"/>
</dbReference>
<keyword evidence="9" id="KW-1185">Reference proteome</keyword>
<dbReference type="Proteomes" id="UP001305779">
    <property type="component" value="Unassembled WGS sequence"/>
</dbReference>
<dbReference type="PANTHER" id="PTHR11953:SF1">
    <property type="entry name" value="EXOSOME COMPLEX COMPONENT RRP46"/>
    <property type="match status" value="1"/>
</dbReference>
<gene>
    <name evidence="8" type="ORF">PRZ48_000652</name>
</gene>
<feature type="compositionally biased region" description="Basic and acidic residues" evidence="6">
    <location>
        <begin position="226"/>
        <end position="250"/>
    </location>
</feature>
<dbReference type="InterPro" id="IPR036345">
    <property type="entry name" value="ExoRNase_PH_dom2_sf"/>
</dbReference>
<reference evidence="8 9" key="1">
    <citation type="journal article" date="2023" name="G3 (Bethesda)">
        <title>A chromosome-level genome assembly of Zasmidium syzygii isolated from banana leaves.</title>
        <authorList>
            <person name="van Westerhoven A.C."/>
            <person name="Mehrabi R."/>
            <person name="Talebi R."/>
            <person name="Steentjes M.B.F."/>
            <person name="Corcolon B."/>
            <person name="Chong P.A."/>
            <person name="Kema G.H.J."/>
            <person name="Seidl M.F."/>
        </authorList>
    </citation>
    <scope>NUCLEOTIDE SEQUENCE [LARGE SCALE GENOMIC DNA]</scope>
    <source>
        <strain evidence="8 9">P124</strain>
    </source>
</reference>
<proteinExistence type="inferred from homology"/>
<evidence type="ECO:0000256" key="3">
    <source>
        <dbReference type="ARBA" id="ARBA00022552"/>
    </source>
</evidence>
<organism evidence="8 9">
    <name type="scientific">Zasmidium cellare</name>
    <name type="common">Wine cellar mold</name>
    <name type="synonym">Racodium cellare</name>
    <dbReference type="NCBI Taxonomy" id="395010"/>
    <lineage>
        <taxon>Eukaryota</taxon>
        <taxon>Fungi</taxon>
        <taxon>Dikarya</taxon>
        <taxon>Ascomycota</taxon>
        <taxon>Pezizomycotina</taxon>
        <taxon>Dothideomycetes</taxon>
        <taxon>Dothideomycetidae</taxon>
        <taxon>Mycosphaerellales</taxon>
        <taxon>Mycosphaerellaceae</taxon>
        <taxon>Zasmidium</taxon>
    </lineage>
</organism>
<evidence type="ECO:0000256" key="2">
    <source>
        <dbReference type="ARBA" id="ARBA00006678"/>
    </source>
</evidence>
<accession>A0ABR0EZ28</accession>
<dbReference type="SUPFAM" id="SSF55666">
    <property type="entry name" value="Ribonuclease PH domain 2-like"/>
    <property type="match status" value="1"/>
</dbReference>
<dbReference type="InterPro" id="IPR020568">
    <property type="entry name" value="Ribosomal_Su5_D2-typ_SF"/>
</dbReference>
<comment type="subcellular location">
    <subcellularLocation>
        <location evidence="1">Nucleus</location>
    </subcellularLocation>
</comment>
<dbReference type="PANTHER" id="PTHR11953">
    <property type="entry name" value="EXOSOME COMPLEX COMPONENT"/>
    <property type="match status" value="1"/>
</dbReference>
<evidence type="ECO:0000313" key="8">
    <source>
        <dbReference type="EMBL" id="KAK4506919.1"/>
    </source>
</evidence>
<dbReference type="CDD" id="cd11372">
    <property type="entry name" value="RNase_PH_RRP46"/>
    <property type="match status" value="1"/>
</dbReference>
<evidence type="ECO:0000256" key="6">
    <source>
        <dbReference type="SAM" id="MobiDB-lite"/>
    </source>
</evidence>
<keyword evidence="5" id="KW-0539">Nucleus</keyword>
<evidence type="ECO:0000256" key="5">
    <source>
        <dbReference type="ARBA" id="ARBA00023242"/>
    </source>
</evidence>
<evidence type="ECO:0000259" key="7">
    <source>
        <dbReference type="Pfam" id="PF01138"/>
    </source>
</evidence>
<dbReference type="InterPro" id="IPR050080">
    <property type="entry name" value="RNase_PH"/>
</dbReference>
<keyword evidence="3" id="KW-0698">rRNA processing</keyword>
<keyword evidence="4" id="KW-0271">Exosome</keyword>
<dbReference type="SUPFAM" id="SSF54211">
    <property type="entry name" value="Ribosomal protein S5 domain 2-like"/>
    <property type="match status" value="1"/>
</dbReference>
<dbReference type="Pfam" id="PF01138">
    <property type="entry name" value="RNase_PH"/>
    <property type="match status" value="1"/>
</dbReference>
<comment type="similarity">
    <text evidence="2">Belongs to the RNase PH family.</text>
</comment>
<dbReference type="InterPro" id="IPR001247">
    <property type="entry name" value="ExoRNase_PH_dom1"/>
</dbReference>
<name>A0ABR0EZ28_ZASCE</name>
<protein>
    <recommendedName>
        <fullName evidence="7">Exoribonuclease phosphorolytic domain-containing protein</fullName>
    </recommendedName>
</protein>
<sequence length="267" mass="28670">MGPDVVNHPLSRADGSTVLSNGLYTVIAGVNGPIEVQRRDELPEEAAIEVNVRPASGVGGICERWMETVLQSALKSIMLVHMFPRTLIQITMQITKEPSIKLRRSLYDFALMPTLFNAAITCLVDGGLPLATTSTAALAIISPDDQVVLDPQEKEIASCKSIHAMAFSANGDQILTQSSGDLNHEDWGKVADMLKQACIAAIGPAGEDTAMSNGVVQPEPWLRQHLEDEAKSAVRGKVKIEAQGRSREIRSSSAANSKDENQPDSAT</sequence>
<evidence type="ECO:0000313" key="9">
    <source>
        <dbReference type="Proteomes" id="UP001305779"/>
    </source>
</evidence>